<evidence type="ECO:0000313" key="2">
    <source>
        <dbReference type="Proteomes" id="UP000236654"/>
    </source>
</evidence>
<protein>
    <recommendedName>
        <fullName evidence="3">Carboxypeptidase-like regulatory domain-containing protein</fullName>
    </recommendedName>
</protein>
<dbReference type="AlphaFoldDB" id="A0A2I0R488"/>
<dbReference type="Pfam" id="PF18939">
    <property type="entry name" value="DUF5686"/>
    <property type="match status" value="1"/>
</dbReference>
<dbReference type="RefSeq" id="WP_101333877.1">
    <property type="nucleotide sequence ID" value="NZ_PJNI01000003.1"/>
</dbReference>
<sequence>MRWSLLILLLVHINIYAQKTGVSGLVTEKETGEPVPFASVFFKDSKIGTETDLDGKFMLSSYYATDSLTVRASGFASQTVAVVKDKTQEINFQLGPVTQITEEVVIRAPDEKPSTILHRRVVRNKNINNKAKLTSYEYESYNKIQLDLNNIGDKFSDRKIVQNLDVVMEYLDTMNGGQYLPLILTESLSEYYYRTNPKKKKEVVKASRITGVENLEVNQFLGEMYQDINVYDNYIGIFDKSFISPIANFAMGYYRFRLTDSMFIDNQWCYQLTFKPKRKGDLTFEGEMWIHDTTYAVKQWTASVADDANINYVNGFYLEQMFNQVEDEVWMLTYDRLIVDLKVYEKSKLLGFYGRKLTTRKDFVINKPHPVDFYKTSENVVIEDGAEDRDEAYWKKHRHVPLNKQEEDIDVMIDSLNEVPLFKAFKNLTFLATTGFYPLGKVELGNIKSLISYNTVEGFRNQIQLRTSNDFSERIELSGKVAYGYLDQNFKYGGGIRYNITPKKRGMLNLFYDYDVKQLGLGDNAEDIDAAFGSLLRTRPLTQLTLVEKFGVRLEKDIGKSFIFTVGGQWKNLTALGATQFRVPTSSISYHHINDISTFETSLKIRYAKNEEFISGTFDRISIGSKYPIFSLEGVLGIKGILGSDYEYQKLELKMKHSPKLGVFGKLFYEVYGGIYFGQAAYPLLQIHEGSQTYWFQSAAHNRMDYFEFISDRYVGATAEHHFNGLFFDRIPLVRKLKWRLVASAKSVWGELSDKQKTVMMIPDNTIPFGNTPYVESAIGIENIFKVFRVDAVWRMTHLREGDAPVGIRAKFTIRF</sequence>
<keyword evidence="2" id="KW-1185">Reference proteome</keyword>
<dbReference type="OrthoDB" id="983143at2"/>
<dbReference type="InterPro" id="IPR043741">
    <property type="entry name" value="DUF5686"/>
</dbReference>
<accession>A0A2I0R488</accession>
<reference evidence="1 2" key="1">
    <citation type="submission" date="2017-12" db="EMBL/GenBank/DDBJ databases">
        <title>The draft genome sequence of Brumimicrobium saltpan LHR20.</title>
        <authorList>
            <person name="Do Z.-J."/>
            <person name="Luo H.-R."/>
        </authorList>
    </citation>
    <scope>NUCLEOTIDE SEQUENCE [LARGE SCALE GENOMIC DNA]</scope>
    <source>
        <strain evidence="1 2">LHR20</strain>
    </source>
</reference>
<dbReference type="EMBL" id="PJNI01000003">
    <property type="protein sequence ID" value="PKR81396.1"/>
    <property type="molecule type" value="Genomic_DNA"/>
</dbReference>
<dbReference type="Proteomes" id="UP000236654">
    <property type="component" value="Unassembled WGS sequence"/>
</dbReference>
<evidence type="ECO:0000313" key="1">
    <source>
        <dbReference type="EMBL" id="PKR81396.1"/>
    </source>
</evidence>
<name>A0A2I0R488_9FLAO</name>
<evidence type="ECO:0008006" key="3">
    <source>
        <dbReference type="Google" id="ProtNLM"/>
    </source>
</evidence>
<dbReference type="SUPFAM" id="SSF49464">
    <property type="entry name" value="Carboxypeptidase regulatory domain-like"/>
    <property type="match status" value="1"/>
</dbReference>
<dbReference type="InterPro" id="IPR008969">
    <property type="entry name" value="CarboxyPept-like_regulatory"/>
</dbReference>
<proteinExistence type="predicted"/>
<organism evidence="1 2">
    <name type="scientific">Brumimicrobium salinarum</name>
    <dbReference type="NCBI Taxonomy" id="2058658"/>
    <lineage>
        <taxon>Bacteria</taxon>
        <taxon>Pseudomonadati</taxon>
        <taxon>Bacteroidota</taxon>
        <taxon>Flavobacteriia</taxon>
        <taxon>Flavobacteriales</taxon>
        <taxon>Crocinitomicaceae</taxon>
        <taxon>Brumimicrobium</taxon>
    </lineage>
</organism>
<dbReference type="Gene3D" id="2.60.40.1120">
    <property type="entry name" value="Carboxypeptidase-like, regulatory domain"/>
    <property type="match status" value="1"/>
</dbReference>
<gene>
    <name evidence="1" type="ORF">CW751_04890</name>
</gene>
<dbReference type="Pfam" id="PF13715">
    <property type="entry name" value="CarbopepD_reg_2"/>
    <property type="match status" value="1"/>
</dbReference>
<comment type="caution">
    <text evidence="1">The sequence shown here is derived from an EMBL/GenBank/DDBJ whole genome shotgun (WGS) entry which is preliminary data.</text>
</comment>